<keyword evidence="2" id="KW-1185">Reference proteome</keyword>
<reference evidence="1 2" key="1">
    <citation type="submission" date="2021-06" db="EMBL/GenBank/DDBJ databases">
        <title>Caerostris extrusa draft genome.</title>
        <authorList>
            <person name="Kono N."/>
            <person name="Arakawa K."/>
        </authorList>
    </citation>
    <scope>NUCLEOTIDE SEQUENCE [LARGE SCALE GENOMIC DNA]</scope>
</reference>
<protein>
    <recommendedName>
        <fullName evidence="3">Ribosomal protein S3</fullName>
    </recommendedName>
</protein>
<dbReference type="AlphaFoldDB" id="A0AAV4P4U4"/>
<evidence type="ECO:0000313" key="2">
    <source>
        <dbReference type="Proteomes" id="UP001054945"/>
    </source>
</evidence>
<dbReference type="Proteomes" id="UP001054945">
    <property type="component" value="Unassembled WGS sequence"/>
</dbReference>
<comment type="caution">
    <text evidence="1">The sequence shown here is derived from an EMBL/GenBank/DDBJ whole genome shotgun (WGS) entry which is preliminary data.</text>
</comment>
<proteinExistence type="predicted"/>
<name>A0AAV4P4U4_CAEEX</name>
<sequence length="214" mass="24428">MESRCCHPPFGRIQTPTNILPGRGTRKGLKCPKKIQNHKPRCLEQFNNRPERPRERLIKFLTCHISRTIDSGRPSPRVIKPPRCLGAALHEVGFLRGVIFAQIVIYASRMGKDNNRGLAVSFLDRAEEVDEEILSVQSLVKGVFKRRIPWVILRFDCGNSSNGIHPLFRRIQTPRIYYLGGGMRKELKCPKKIQNHKPRCLEQFNNRPGGPGSV</sequence>
<evidence type="ECO:0000313" key="1">
    <source>
        <dbReference type="EMBL" id="GIX91538.1"/>
    </source>
</evidence>
<evidence type="ECO:0008006" key="3">
    <source>
        <dbReference type="Google" id="ProtNLM"/>
    </source>
</evidence>
<organism evidence="1 2">
    <name type="scientific">Caerostris extrusa</name>
    <name type="common">Bark spider</name>
    <name type="synonym">Caerostris bankana</name>
    <dbReference type="NCBI Taxonomy" id="172846"/>
    <lineage>
        <taxon>Eukaryota</taxon>
        <taxon>Metazoa</taxon>
        <taxon>Ecdysozoa</taxon>
        <taxon>Arthropoda</taxon>
        <taxon>Chelicerata</taxon>
        <taxon>Arachnida</taxon>
        <taxon>Araneae</taxon>
        <taxon>Araneomorphae</taxon>
        <taxon>Entelegynae</taxon>
        <taxon>Araneoidea</taxon>
        <taxon>Araneidae</taxon>
        <taxon>Caerostris</taxon>
    </lineage>
</organism>
<gene>
    <name evidence="1" type="ORF">CEXT_454121</name>
</gene>
<dbReference type="EMBL" id="BPLR01021590">
    <property type="protein sequence ID" value="GIX91538.1"/>
    <property type="molecule type" value="Genomic_DNA"/>
</dbReference>
<accession>A0AAV4P4U4</accession>